<protein>
    <submittedName>
        <fullName evidence="1">Histone-lysine N-methyltransferase SETMAR</fullName>
    </submittedName>
</protein>
<evidence type="ECO:0000313" key="2">
    <source>
        <dbReference type="Proteomes" id="UP000886998"/>
    </source>
</evidence>
<evidence type="ECO:0000313" key="1">
    <source>
        <dbReference type="EMBL" id="GFY66202.1"/>
    </source>
</evidence>
<organism evidence="1 2">
    <name type="scientific">Trichonephila inaurata madagascariensis</name>
    <dbReference type="NCBI Taxonomy" id="2747483"/>
    <lineage>
        <taxon>Eukaryota</taxon>
        <taxon>Metazoa</taxon>
        <taxon>Ecdysozoa</taxon>
        <taxon>Arthropoda</taxon>
        <taxon>Chelicerata</taxon>
        <taxon>Arachnida</taxon>
        <taxon>Araneae</taxon>
        <taxon>Araneomorphae</taxon>
        <taxon>Entelegynae</taxon>
        <taxon>Araneoidea</taxon>
        <taxon>Nephilidae</taxon>
        <taxon>Trichonephila</taxon>
        <taxon>Trichonephila inaurata</taxon>
    </lineage>
</organism>
<dbReference type="Proteomes" id="UP000886998">
    <property type="component" value="Unassembled WGS sequence"/>
</dbReference>
<gene>
    <name evidence="1" type="primary">NCL1_43554</name>
    <name evidence="1" type="ORF">TNIN_369761</name>
</gene>
<keyword evidence="2" id="KW-1185">Reference proteome</keyword>
<name>A0A8X7CJ62_9ARAC</name>
<dbReference type="InterPro" id="IPR036397">
    <property type="entry name" value="RNaseH_sf"/>
</dbReference>
<accession>A0A8X7CJ62</accession>
<dbReference type="AlphaFoldDB" id="A0A8X7CJ62"/>
<dbReference type="OrthoDB" id="6432034at2759"/>
<sequence length="154" mass="18225">MSFYQRAKRSLRTYIRSNWNVYNRHCIRSQHWLIERVYCYCMITRGRMLRGLPGIRYSDSVGSLCVILLTHLTLHHQIPPLPFLDNHLRGKSFTNEAEVRKALVDFFVSHTPEFNRKGIEQLETRWQKGLDADGDYFEDLQCATLFVCQVHLGY</sequence>
<comment type="caution">
    <text evidence="1">The sequence shown here is derived from an EMBL/GenBank/DDBJ whole genome shotgun (WGS) entry which is preliminary data.</text>
</comment>
<dbReference type="GO" id="GO:0003676">
    <property type="term" value="F:nucleic acid binding"/>
    <property type="evidence" value="ECO:0007669"/>
    <property type="project" value="InterPro"/>
</dbReference>
<reference evidence="1" key="1">
    <citation type="submission" date="2020-08" db="EMBL/GenBank/DDBJ databases">
        <title>Multicomponent nature underlies the extraordinary mechanical properties of spider dragline silk.</title>
        <authorList>
            <person name="Kono N."/>
            <person name="Nakamura H."/>
            <person name="Mori M."/>
            <person name="Yoshida Y."/>
            <person name="Ohtoshi R."/>
            <person name="Malay A.D."/>
            <person name="Moran D.A.P."/>
            <person name="Tomita M."/>
            <person name="Numata K."/>
            <person name="Arakawa K."/>
        </authorList>
    </citation>
    <scope>NUCLEOTIDE SEQUENCE</scope>
</reference>
<proteinExistence type="predicted"/>
<dbReference type="EMBL" id="BMAV01015897">
    <property type="protein sequence ID" value="GFY66202.1"/>
    <property type="molecule type" value="Genomic_DNA"/>
</dbReference>
<dbReference type="Gene3D" id="3.30.420.10">
    <property type="entry name" value="Ribonuclease H-like superfamily/Ribonuclease H"/>
    <property type="match status" value="1"/>
</dbReference>